<organism evidence="1 2">
    <name type="scientific">Phytophthora cactorum</name>
    <dbReference type="NCBI Taxonomy" id="29920"/>
    <lineage>
        <taxon>Eukaryota</taxon>
        <taxon>Sar</taxon>
        <taxon>Stramenopiles</taxon>
        <taxon>Oomycota</taxon>
        <taxon>Peronosporomycetes</taxon>
        <taxon>Peronosporales</taxon>
        <taxon>Peronosporaceae</taxon>
        <taxon>Phytophthora</taxon>
    </lineage>
</organism>
<dbReference type="Proteomes" id="UP000688947">
    <property type="component" value="Unassembled WGS sequence"/>
</dbReference>
<evidence type="ECO:0000313" key="2">
    <source>
        <dbReference type="Proteomes" id="UP000688947"/>
    </source>
</evidence>
<comment type="caution">
    <text evidence="1">The sequence shown here is derived from an EMBL/GenBank/DDBJ whole genome shotgun (WGS) entry which is preliminary data.</text>
</comment>
<dbReference type="EMBL" id="JAENGZ010002758">
    <property type="protein sequence ID" value="KAG6942927.1"/>
    <property type="molecule type" value="Genomic_DNA"/>
</dbReference>
<accession>A0A8T1TLX1</accession>
<protein>
    <submittedName>
        <fullName evidence="1">Uncharacterized protein</fullName>
    </submittedName>
</protein>
<reference evidence="1" key="1">
    <citation type="submission" date="2021-01" db="EMBL/GenBank/DDBJ databases">
        <title>Phytophthora aleatoria, a newly-described species from Pinus radiata is distinct from Phytophthora cactorum isolates based on comparative genomics.</title>
        <authorList>
            <person name="Mcdougal R."/>
            <person name="Panda P."/>
            <person name="Williams N."/>
            <person name="Studholme D.J."/>
        </authorList>
    </citation>
    <scope>NUCLEOTIDE SEQUENCE</scope>
    <source>
        <strain evidence="1">NZFS 3830</strain>
    </source>
</reference>
<name>A0A8T1TLX1_9STRA</name>
<gene>
    <name evidence="1" type="ORF">JG687_00018780</name>
</gene>
<feature type="non-terminal residue" evidence="1">
    <location>
        <position position="158"/>
    </location>
</feature>
<sequence>LKNYVMPFGFDEKEFALLRDEIERFVMMKESWSPQELELQTCVCHLNLVRSCGSIVEHARLYSLEATKPAQLGDGNNVGVHLPQYGRQRLTASTSFTTQWRNNNDVEAFEEKLGVGEILEDRAAVAEQLGFDPKRVATASSLMAAVVSTVISAPRLLL</sequence>
<evidence type="ECO:0000313" key="1">
    <source>
        <dbReference type="EMBL" id="KAG6942927.1"/>
    </source>
</evidence>
<dbReference type="AlphaFoldDB" id="A0A8T1TLX1"/>
<proteinExistence type="predicted"/>